<name>A0ABW8FDS3_9ACTN</name>
<reference evidence="1 2" key="1">
    <citation type="submission" date="2024-10" db="EMBL/GenBank/DDBJ databases">
        <title>The Natural Products Discovery Center: Release of the First 8490 Sequenced Strains for Exploring Actinobacteria Biosynthetic Diversity.</title>
        <authorList>
            <person name="Kalkreuter E."/>
            <person name="Kautsar S.A."/>
            <person name="Yang D."/>
            <person name="Bader C.D."/>
            <person name="Teijaro C.N."/>
            <person name="Fluegel L."/>
            <person name="Davis C.M."/>
            <person name="Simpson J.R."/>
            <person name="Lauterbach L."/>
            <person name="Steele A.D."/>
            <person name="Gui C."/>
            <person name="Meng S."/>
            <person name="Li G."/>
            <person name="Viehrig K."/>
            <person name="Ye F."/>
            <person name="Su P."/>
            <person name="Kiefer A.F."/>
            <person name="Nichols A."/>
            <person name="Cepeda A.J."/>
            <person name="Yan W."/>
            <person name="Fan B."/>
            <person name="Jiang Y."/>
            <person name="Adhikari A."/>
            <person name="Zheng C.-J."/>
            <person name="Schuster L."/>
            <person name="Cowan T.M."/>
            <person name="Smanski M.J."/>
            <person name="Chevrette M.G."/>
            <person name="De Carvalho L.P.S."/>
            <person name="Shen B."/>
        </authorList>
    </citation>
    <scope>NUCLEOTIDE SEQUENCE [LARGE SCALE GENOMIC DNA]</scope>
    <source>
        <strain evidence="1 2">NPDC089932</strain>
    </source>
</reference>
<accession>A0ABW8FDS3</accession>
<comment type="caution">
    <text evidence="1">The sequence shown here is derived from an EMBL/GenBank/DDBJ whole genome shotgun (WGS) entry which is preliminary data.</text>
</comment>
<evidence type="ECO:0000313" key="2">
    <source>
        <dbReference type="Proteomes" id="UP001617511"/>
    </source>
</evidence>
<keyword evidence="2" id="KW-1185">Reference proteome</keyword>
<gene>
    <name evidence="1" type="ORF">ACIP2Z_14680</name>
</gene>
<dbReference type="EMBL" id="JBIVGG010000006">
    <property type="protein sequence ID" value="MFJ4080197.1"/>
    <property type="molecule type" value="Genomic_DNA"/>
</dbReference>
<dbReference type="Proteomes" id="UP001617511">
    <property type="component" value="Unassembled WGS sequence"/>
</dbReference>
<sequence>MRRTRQAIAMDMAGAEIERRRSQWISDGIQVSSVPWADDREWLAVHFSAAGWAVRLLVEVHRSGHARLHFTSPSHSEGELGGEGQAVQESRRVASVEAVGALLDEALARAGRISLRPAQLLARTCTTGWLDWIHGELWLLPDQLVRIRGGVPATMTVGLLGPELATPDTFRTLAHDPDALRSAHRTNKVLPLTEIANARIHGGLTTSGMTLSMADGTRHKLLWMSTEPARGLLRDRLLPLLGPRLAH</sequence>
<organism evidence="1 2">
    <name type="scientific">Streptomyces iakyrus</name>
    <dbReference type="NCBI Taxonomy" id="68219"/>
    <lineage>
        <taxon>Bacteria</taxon>
        <taxon>Bacillati</taxon>
        <taxon>Actinomycetota</taxon>
        <taxon>Actinomycetes</taxon>
        <taxon>Kitasatosporales</taxon>
        <taxon>Streptomycetaceae</taxon>
        <taxon>Streptomyces</taxon>
    </lineage>
</organism>
<dbReference type="RefSeq" id="WP_388132363.1">
    <property type="nucleotide sequence ID" value="NZ_JBIADY010000003.1"/>
</dbReference>
<evidence type="ECO:0000313" key="1">
    <source>
        <dbReference type="EMBL" id="MFJ4080197.1"/>
    </source>
</evidence>
<proteinExistence type="predicted"/>
<protein>
    <submittedName>
        <fullName evidence="1">Uncharacterized protein</fullName>
    </submittedName>
</protein>